<gene>
    <name evidence="2" type="ORF">GA0070564_104489</name>
</gene>
<dbReference type="STRING" id="262898.GA0070564_104489"/>
<dbReference type="AlphaFoldDB" id="A0A1C4YYB2"/>
<keyword evidence="1" id="KW-0472">Membrane</keyword>
<sequence length="157" mass="16419">MARTWIASLTNGIVAGATATLARELISNLDVGIRARPTSDTHERAVQRMADVTHVNLGPAERAAHRRAGIGSVFGFVNGVLAVSLFAAFRGRRRPPLPVAAGVIGIGGMLVADGSMTALGVTDPRRWGAEGWFEDALPYVAYGLVAAATLNRLDGAD</sequence>
<organism evidence="2 3">
    <name type="scientific">Micromonospora mirobrigensis</name>
    <dbReference type="NCBI Taxonomy" id="262898"/>
    <lineage>
        <taxon>Bacteria</taxon>
        <taxon>Bacillati</taxon>
        <taxon>Actinomycetota</taxon>
        <taxon>Actinomycetes</taxon>
        <taxon>Micromonosporales</taxon>
        <taxon>Micromonosporaceae</taxon>
        <taxon>Micromonospora</taxon>
    </lineage>
</organism>
<keyword evidence="1" id="KW-1133">Transmembrane helix</keyword>
<dbReference type="OrthoDB" id="4569917at2"/>
<evidence type="ECO:0000313" key="3">
    <source>
        <dbReference type="Proteomes" id="UP000199504"/>
    </source>
</evidence>
<evidence type="ECO:0000313" key="2">
    <source>
        <dbReference type="EMBL" id="SCF25351.1"/>
    </source>
</evidence>
<dbReference type="RefSeq" id="WP_091609582.1">
    <property type="nucleotide sequence ID" value="NZ_FMCX01000004.1"/>
</dbReference>
<evidence type="ECO:0000256" key="1">
    <source>
        <dbReference type="SAM" id="Phobius"/>
    </source>
</evidence>
<protein>
    <submittedName>
        <fullName evidence="2">Uncharacterized protein</fullName>
    </submittedName>
</protein>
<feature type="transmembrane region" description="Helical" evidence="1">
    <location>
        <begin position="96"/>
        <end position="116"/>
    </location>
</feature>
<keyword evidence="1" id="KW-0812">Transmembrane</keyword>
<feature type="transmembrane region" description="Helical" evidence="1">
    <location>
        <begin position="68"/>
        <end position="89"/>
    </location>
</feature>
<dbReference type="EMBL" id="FMCX01000004">
    <property type="protein sequence ID" value="SCF25351.1"/>
    <property type="molecule type" value="Genomic_DNA"/>
</dbReference>
<accession>A0A1C4YYB2</accession>
<dbReference type="Proteomes" id="UP000199504">
    <property type="component" value="Unassembled WGS sequence"/>
</dbReference>
<keyword evidence="3" id="KW-1185">Reference proteome</keyword>
<proteinExistence type="predicted"/>
<reference evidence="3" key="1">
    <citation type="submission" date="2016-06" db="EMBL/GenBank/DDBJ databases">
        <authorList>
            <person name="Varghese N."/>
            <person name="Submissions Spin"/>
        </authorList>
    </citation>
    <scope>NUCLEOTIDE SEQUENCE [LARGE SCALE GENOMIC DNA]</scope>
    <source>
        <strain evidence="3">DSM 44830</strain>
    </source>
</reference>
<name>A0A1C4YYB2_9ACTN</name>